<dbReference type="InterPro" id="IPR016167">
    <property type="entry name" value="FAD-bd_PCMH_sub1"/>
</dbReference>
<proteinExistence type="predicted"/>
<evidence type="ECO:0000313" key="3">
    <source>
        <dbReference type="Proteomes" id="UP000188532"/>
    </source>
</evidence>
<dbReference type="Proteomes" id="UP000188532">
    <property type="component" value="Unassembled WGS sequence"/>
</dbReference>
<comment type="caution">
    <text evidence="2">The sequence shown here is derived from an EMBL/GenBank/DDBJ whole genome shotgun (WGS) entry which is preliminary data.</text>
</comment>
<dbReference type="Gene3D" id="3.30.43.10">
    <property type="entry name" value="Uridine Diphospho-n-acetylenolpyruvylglucosamine Reductase, domain 2"/>
    <property type="match status" value="1"/>
</dbReference>
<evidence type="ECO:0000256" key="1">
    <source>
        <dbReference type="ARBA" id="ARBA00023002"/>
    </source>
</evidence>
<keyword evidence="1" id="KW-0560">Oxidoreductase</keyword>
<organism evidence="2 3">
    <name type="scientific">Mycobacterium kansasii</name>
    <dbReference type="NCBI Taxonomy" id="1768"/>
    <lineage>
        <taxon>Bacteria</taxon>
        <taxon>Bacillati</taxon>
        <taxon>Actinomycetota</taxon>
        <taxon>Actinomycetes</taxon>
        <taxon>Mycobacteriales</taxon>
        <taxon>Mycobacteriaceae</taxon>
        <taxon>Mycobacterium</taxon>
    </lineage>
</organism>
<dbReference type="GO" id="GO:0016491">
    <property type="term" value="F:oxidoreductase activity"/>
    <property type="evidence" value="ECO:0007669"/>
    <property type="project" value="UniProtKB-KW"/>
</dbReference>
<name>A0A1V3WIZ4_MYCKA</name>
<gene>
    <name evidence="2" type="ORF">BZL29_7376</name>
</gene>
<dbReference type="EMBL" id="MVBN01000009">
    <property type="protein sequence ID" value="OOK66929.1"/>
    <property type="molecule type" value="Genomic_DNA"/>
</dbReference>
<evidence type="ECO:0000313" key="2">
    <source>
        <dbReference type="EMBL" id="OOK66929.1"/>
    </source>
</evidence>
<reference evidence="2 3" key="1">
    <citation type="submission" date="2017-02" db="EMBL/GenBank/DDBJ databases">
        <title>Complete genome sequences of Mycobacterium kansasii strains isolated from rhesus macaques.</title>
        <authorList>
            <person name="Panda A."/>
            <person name="Nagaraj S."/>
            <person name="Zhao X."/>
            <person name="Tettelin H."/>
            <person name="Detolla L.J."/>
        </authorList>
    </citation>
    <scope>NUCLEOTIDE SEQUENCE [LARGE SCALE GENOMIC DNA]</scope>
    <source>
        <strain evidence="2 3">11-3469</strain>
    </source>
</reference>
<protein>
    <submittedName>
        <fullName evidence="2">FAD binding domain in molybdopterin dehydrogenase family protein</fullName>
    </submittedName>
</protein>
<sequence>MFPFRYLKATDEQAALRAAAAGGRYIAGGTTLVDLMRETVERPIRWSTSTRFRTAGSTYNLK</sequence>
<accession>A0A1V3WIZ4</accession>
<dbReference type="AlphaFoldDB" id="A0A1V3WIZ4"/>